<keyword evidence="1" id="KW-0540">Nuclease</keyword>
<protein>
    <recommendedName>
        <fullName evidence="4">Exonuclease domain-containing protein</fullName>
    </recommendedName>
</protein>
<dbReference type="OrthoDB" id="9791657at2"/>
<dbReference type="PANTHER" id="PTHR30231">
    <property type="entry name" value="DNA POLYMERASE III SUBUNIT EPSILON"/>
    <property type="match status" value="1"/>
</dbReference>
<dbReference type="KEGG" id="cbq:AL705_01420"/>
<dbReference type="PANTHER" id="PTHR30231:SF4">
    <property type="entry name" value="PROTEIN NEN2"/>
    <property type="match status" value="1"/>
</dbReference>
<dbReference type="EMBL" id="CP012390">
    <property type="protein sequence ID" value="ALE18594.1"/>
    <property type="molecule type" value="Genomic_DNA"/>
</dbReference>
<evidence type="ECO:0000313" key="6">
    <source>
        <dbReference type="Proteomes" id="UP000068137"/>
    </source>
</evidence>
<dbReference type="CDD" id="cd06127">
    <property type="entry name" value="DEDDh"/>
    <property type="match status" value="1"/>
</dbReference>
<dbReference type="Gene3D" id="3.30.420.10">
    <property type="entry name" value="Ribonuclease H-like superfamily/Ribonuclease H"/>
    <property type="match status" value="1"/>
</dbReference>
<dbReference type="InterPro" id="IPR036397">
    <property type="entry name" value="RNaseH_sf"/>
</dbReference>
<accession>A0A0M3TBG3</accession>
<evidence type="ECO:0000256" key="2">
    <source>
        <dbReference type="ARBA" id="ARBA00022801"/>
    </source>
</evidence>
<name>A0A0M3TBG3_9ACTN</name>
<dbReference type="Proteomes" id="UP000068137">
    <property type="component" value="Chromosome"/>
</dbReference>
<evidence type="ECO:0000256" key="1">
    <source>
        <dbReference type="ARBA" id="ARBA00022722"/>
    </source>
</evidence>
<dbReference type="SMART" id="SM00479">
    <property type="entry name" value="EXOIII"/>
    <property type="match status" value="1"/>
</dbReference>
<keyword evidence="3" id="KW-0269">Exonuclease</keyword>
<dbReference type="SUPFAM" id="SSF53098">
    <property type="entry name" value="Ribonuclease H-like"/>
    <property type="match status" value="1"/>
</dbReference>
<gene>
    <name evidence="5" type="ORF">AL705_01420</name>
</gene>
<dbReference type="InterPro" id="IPR012337">
    <property type="entry name" value="RNaseH-like_sf"/>
</dbReference>
<dbReference type="GO" id="GO:0008408">
    <property type="term" value="F:3'-5' exonuclease activity"/>
    <property type="evidence" value="ECO:0007669"/>
    <property type="project" value="TreeGrafter"/>
</dbReference>
<dbReference type="STRING" id="1528099.AL705_01420"/>
<keyword evidence="2" id="KW-0378">Hydrolase</keyword>
<dbReference type="GO" id="GO:0003676">
    <property type="term" value="F:nucleic acid binding"/>
    <property type="evidence" value="ECO:0007669"/>
    <property type="project" value="InterPro"/>
</dbReference>
<dbReference type="InterPro" id="IPR013520">
    <property type="entry name" value="Ribonucl_H"/>
</dbReference>
<dbReference type="NCBIfam" id="NF005927">
    <property type="entry name" value="PRK07942.1"/>
    <property type="match status" value="1"/>
</dbReference>
<dbReference type="GO" id="GO:0005829">
    <property type="term" value="C:cytosol"/>
    <property type="evidence" value="ECO:0007669"/>
    <property type="project" value="TreeGrafter"/>
</dbReference>
<evidence type="ECO:0000256" key="3">
    <source>
        <dbReference type="ARBA" id="ARBA00022839"/>
    </source>
</evidence>
<sequence>MSDSFFTPHHVCSFDLETTGPNPRTARIVTSSCLDIDLPESSSADAEPRIVTHNWLADPGCAIPAEATAVHGISTEQAQREGRPHAEVVKESVAHLYAAWEEGRTLIVYNAPFDLTILQHWEPTFEVRGLVLDPYVVDRALDKFRKGKRTLGIVCEHYQVSLDNAHNSDADAWGAAQLAKRLADVYPQLRTTPVDELMALQTNWHRERQQSFREYLERIGQDPRTVETEWPLLGPLVQH</sequence>
<dbReference type="AlphaFoldDB" id="A0A0M3TBG3"/>
<dbReference type="Pfam" id="PF00929">
    <property type="entry name" value="RNase_T"/>
    <property type="match status" value="1"/>
</dbReference>
<evidence type="ECO:0000259" key="4">
    <source>
        <dbReference type="SMART" id="SM00479"/>
    </source>
</evidence>
<reference evidence="5 6" key="1">
    <citation type="journal article" date="2015" name="Genome Announc.">
        <title>Complete Genome Sequences for Two Strains of a Novel Fastidious, Partially Acid-Fast, Gram-Positive Corynebacterineae Bacterium, Derived from Human Clinical Samples.</title>
        <authorList>
            <person name="Nicholson A.C."/>
            <person name="Bell M."/>
            <person name="Humrighouse B.W."/>
            <person name="McQuiston J.R."/>
        </authorList>
    </citation>
    <scope>NUCLEOTIDE SEQUENCE [LARGE SCALE GENOMIC DNA]</scope>
    <source>
        <strain evidence="5 6">X1698</strain>
    </source>
</reference>
<feature type="domain" description="Exonuclease" evidence="4">
    <location>
        <begin position="10"/>
        <end position="188"/>
    </location>
</feature>
<organism evidence="5 6">
    <name type="scientific">Lawsonella clevelandensis</name>
    <dbReference type="NCBI Taxonomy" id="1528099"/>
    <lineage>
        <taxon>Bacteria</taxon>
        <taxon>Bacillati</taxon>
        <taxon>Actinomycetota</taxon>
        <taxon>Actinomycetes</taxon>
        <taxon>Mycobacteriales</taxon>
        <taxon>Lawsonellaceae</taxon>
        <taxon>Lawsonella</taxon>
    </lineage>
</organism>
<dbReference type="RefSeq" id="WP_053961497.1">
    <property type="nucleotide sequence ID" value="NZ_CAJPTR010000001.1"/>
</dbReference>
<evidence type="ECO:0000313" key="5">
    <source>
        <dbReference type="EMBL" id="ALE18594.1"/>
    </source>
</evidence>
<proteinExistence type="predicted"/>